<keyword evidence="4" id="KW-1133">Transmembrane helix</keyword>
<keyword evidence="4" id="KW-0812">Transmembrane</keyword>
<proteinExistence type="predicted"/>
<accession>A0A0L7L8N4</accession>
<dbReference type="STRING" id="104452.A0A0L7L8N4"/>
<dbReference type="PANTHER" id="PTHR16193">
    <property type="entry name" value="TETRATRICOPEPTIDE REPEAT PROTEIN 27"/>
    <property type="match status" value="1"/>
</dbReference>
<gene>
    <name evidence="5" type="ORF">OBRU01_06532</name>
</gene>
<keyword evidence="6" id="KW-1185">Reference proteome</keyword>
<dbReference type="PANTHER" id="PTHR16193:SF0">
    <property type="entry name" value="TETRATRICOPEPTIDE REPEAT PROTEIN 27"/>
    <property type="match status" value="1"/>
</dbReference>
<evidence type="ECO:0000313" key="5">
    <source>
        <dbReference type="EMBL" id="KOB71674.1"/>
    </source>
</evidence>
<evidence type="ECO:0000256" key="2">
    <source>
        <dbReference type="ARBA" id="ARBA00022803"/>
    </source>
</evidence>
<reference evidence="5 6" key="1">
    <citation type="journal article" date="2015" name="Genome Biol. Evol.">
        <title>The genome of winter moth (Operophtera brumata) provides a genomic perspective on sexual dimorphism and phenology.</title>
        <authorList>
            <person name="Derks M.F."/>
            <person name="Smit S."/>
            <person name="Salis L."/>
            <person name="Schijlen E."/>
            <person name="Bossers A."/>
            <person name="Mateman C."/>
            <person name="Pijl A.S."/>
            <person name="de Ridder D."/>
            <person name="Groenen M.A."/>
            <person name="Visser M.E."/>
            <person name="Megens H.J."/>
        </authorList>
    </citation>
    <scope>NUCLEOTIDE SEQUENCE [LARGE SCALE GENOMIC DNA]</scope>
    <source>
        <strain evidence="5">WM2013NL</strain>
        <tissue evidence="5">Head and thorax</tissue>
    </source>
</reference>
<keyword evidence="4" id="KW-0472">Membrane</keyword>
<dbReference type="Proteomes" id="UP000037510">
    <property type="component" value="Unassembled WGS sequence"/>
</dbReference>
<keyword evidence="2" id="KW-0802">TPR repeat</keyword>
<evidence type="ECO:0000256" key="3">
    <source>
        <dbReference type="SAM" id="MobiDB-lite"/>
    </source>
</evidence>
<evidence type="ECO:0000256" key="4">
    <source>
        <dbReference type="SAM" id="Phobius"/>
    </source>
</evidence>
<organism evidence="5 6">
    <name type="scientific">Operophtera brumata</name>
    <name type="common">Winter moth</name>
    <name type="synonym">Phalaena brumata</name>
    <dbReference type="NCBI Taxonomy" id="104452"/>
    <lineage>
        <taxon>Eukaryota</taxon>
        <taxon>Metazoa</taxon>
        <taxon>Ecdysozoa</taxon>
        <taxon>Arthropoda</taxon>
        <taxon>Hexapoda</taxon>
        <taxon>Insecta</taxon>
        <taxon>Pterygota</taxon>
        <taxon>Neoptera</taxon>
        <taxon>Endopterygota</taxon>
        <taxon>Lepidoptera</taxon>
        <taxon>Glossata</taxon>
        <taxon>Ditrysia</taxon>
        <taxon>Geometroidea</taxon>
        <taxon>Geometridae</taxon>
        <taxon>Larentiinae</taxon>
        <taxon>Operophtera</taxon>
    </lineage>
</organism>
<dbReference type="InterPro" id="IPR044244">
    <property type="entry name" value="TTC27/Emw1"/>
</dbReference>
<evidence type="ECO:0000313" key="6">
    <source>
        <dbReference type="Proteomes" id="UP000037510"/>
    </source>
</evidence>
<dbReference type="EMBL" id="JTDY01002318">
    <property type="protein sequence ID" value="KOB71674.1"/>
    <property type="molecule type" value="Genomic_DNA"/>
</dbReference>
<comment type="caution">
    <text evidence="5">The sequence shown here is derived from an EMBL/GenBank/DDBJ whole genome shotgun (WGS) entry which is preliminary data.</text>
</comment>
<dbReference type="AlphaFoldDB" id="A0A0L7L8N4"/>
<feature type="region of interest" description="Disordered" evidence="3">
    <location>
        <begin position="48"/>
        <end position="101"/>
    </location>
</feature>
<sequence>MRTSYAVVDEISPHDIHHYVISYVLAAGALCAAAAWAWRSGQCCLHQGAPPARRGEGRRRQRSVATPPPPRPQPRRESHRRQESVMAPPPLRSTSEPDHSEVLSASELNNKSVLGKRTKFQQNVLPQLALSSELAGNMERPSAEDSHGNAELPAEIELDDDTRLNKIQQYLQKSQPKDDLATEELQPYIELILSQKRGAWSCRVAALLIRCKLESTHKRTVERAMLQCESVVSDKSLASNTTR</sequence>
<feature type="compositionally biased region" description="Basic and acidic residues" evidence="3">
    <location>
        <begin position="74"/>
        <end position="83"/>
    </location>
</feature>
<feature type="transmembrane region" description="Helical" evidence="4">
    <location>
        <begin position="20"/>
        <end position="38"/>
    </location>
</feature>
<protein>
    <submittedName>
        <fullName evidence="5">Tetratricopeptide repeat protein 27</fullName>
    </submittedName>
</protein>
<name>A0A0L7L8N4_OPEBR</name>
<keyword evidence="1" id="KW-0677">Repeat</keyword>
<evidence type="ECO:0000256" key="1">
    <source>
        <dbReference type="ARBA" id="ARBA00022737"/>
    </source>
</evidence>